<proteinExistence type="predicted"/>
<organism evidence="1 2">
    <name type="scientific">Trichinella zimbabwensis</name>
    <dbReference type="NCBI Taxonomy" id="268475"/>
    <lineage>
        <taxon>Eukaryota</taxon>
        <taxon>Metazoa</taxon>
        <taxon>Ecdysozoa</taxon>
        <taxon>Nematoda</taxon>
        <taxon>Enoplea</taxon>
        <taxon>Dorylaimia</taxon>
        <taxon>Trichinellida</taxon>
        <taxon>Trichinellidae</taxon>
        <taxon>Trichinella</taxon>
    </lineage>
</organism>
<dbReference type="EMBL" id="JYDP01007228">
    <property type="protein sequence ID" value="KRY75198.1"/>
    <property type="molecule type" value="Genomic_DNA"/>
</dbReference>
<comment type="caution">
    <text evidence="1">The sequence shown here is derived from an EMBL/GenBank/DDBJ whole genome shotgun (WGS) entry which is preliminary data.</text>
</comment>
<accession>A0A0V1EN47</accession>
<sequence>MLSTVWNFSSLVNLIYICGVVAKLKIAYDKAENSCQPSLFSSGFV</sequence>
<dbReference type="Proteomes" id="UP000055024">
    <property type="component" value="Unassembled WGS sequence"/>
</dbReference>
<dbReference type="AlphaFoldDB" id="A0A0V1EN47"/>
<name>A0A0V1EN47_9BILA</name>
<evidence type="ECO:0000313" key="2">
    <source>
        <dbReference type="Proteomes" id="UP000055024"/>
    </source>
</evidence>
<gene>
    <name evidence="1" type="ORF">T11_1212</name>
</gene>
<reference evidence="1 2" key="1">
    <citation type="submission" date="2015-01" db="EMBL/GenBank/DDBJ databases">
        <title>Evolution of Trichinella species and genotypes.</title>
        <authorList>
            <person name="Korhonen P.K."/>
            <person name="Edoardo P."/>
            <person name="Giuseppe L.R."/>
            <person name="Gasser R.B."/>
        </authorList>
    </citation>
    <scope>NUCLEOTIDE SEQUENCE [LARGE SCALE GENOMIC DNA]</scope>
    <source>
        <strain evidence="1">ISS1029</strain>
    </source>
</reference>
<protein>
    <submittedName>
        <fullName evidence="1">Uncharacterized protein</fullName>
    </submittedName>
</protein>
<evidence type="ECO:0000313" key="1">
    <source>
        <dbReference type="EMBL" id="KRY75198.1"/>
    </source>
</evidence>
<keyword evidence="2" id="KW-1185">Reference proteome</keyword>